<dbReference type="Proteomes" id="UP000635477">
    <property type="component" value="Unassembled WGS sequence"/>
</dbReference>
<dbReference type="PANTHER" id="PTHR38788">
    <property type="entry name" value="CLR5 DOMAIN-CONTAINING PROTEIN"/>
    <property type="match status" value="1"/>
</dbReference>
<reference evidence="2" key="1">
    <citation type="journal article" date="2020" name="BMC Genomics">
        <title>Correction to: Identification and distribution of gene clusters required for synthesis of sphingolipid metabolism inhibitors in diverse species of the filamentous fungus Fusarium.</title>
        <authorList>
            <person name="Kim H.S."/>
            <person name="Lohmar J.M."/>
            <person name="Busman M."/>
            <person name="Brown D.W."/>
            <person name="Naumann T.A."/>
            <person name="Divon H.H."/>
            <person name="Lysoe E."/>
            <person name="Uhlig S."/>
            <person name="Proctor R.H."/>
        </authorList>
    </citation>
    <scope>NUCLEOTIDE SEQUENCE</scope>
    <source>
        <strain evidence="2">NRRL 22465</strain>
    </source>
</reference>
<evidence type="ECO:0000259" key="1">
    <source>
        <dbReference type="Pfam" id="PF14420"/>
    </source>
</evidence>
<dbReference type="AlphaFoldDB" id="A0A8H4UF50"/>
<proteinExistence type="predicted"/>
<gene>
    <name evidence="2" type="ORF">FZEAL_7917</name>
</gene>
<dbReference type="PANTHER" id="PTHR38788:SF3">
    <property type="entry name" value="CLR5 DOMAIN-CONTAINING PROTEIN"/>
    <property type="match status" value="1"/>
</dbReference>
<evidence type="ECO:0000313" key="3">
    <source>
        <dbReference type="Proteomes" id="UP000635477"/>
    </source>
</evidence>
<comment type="caution">
    <text evidence="2">The sequence shown here is derived from an EMBL/GenBank/DDBJ whole genome shotgun (WGS) entry which is preliminary data.</text>
</comment>
<sequence length="559" mass="63216">MADVRSSHSRWAGPFERHTRSLRITDDIWERFKPLLCALYRSYTLTVVMTFMKKRFGFRASKRQYGYRFEKWGIKKYNAGEKKASTGALATLGDDEHMDLADMVALLTKDNHAFNTSSLLSLPNSRALSPSVVSDDTENDDSSLVQAMPQDHIIYPWEAGAREETYKLAAEFCAAMSDDENAFALYSDVYKSLAESPISSSGTKKFIAISCARVAGRTDNATQARELLSKQYKLQKSNRSDPNFVLVMLRTCMGGYLEQADKADKAEAMRRVCDHINRVLCKNGSLVHLPHCYSAIDLVTYFYLSYGFDVYEQVCSEEFGRGLAPELLLNEYVTNQPFIEAIRNGGLSPLLSCVQWCSEQLNRDLEIPLQDAAMRPTPATRCWWNNIMIFCTLWDAMLRLVRNDRAPDWYDKCESAFGISPSELLATLSWMIGAETTRSDHDANADADVLGHAVKGARALVDLKESELWVKFLDKFAWMNELVDPDVDEKEFEALVLCQLRRHVSKALGIRLPFPAESQPSAVPELDIIGGYEYEQPYYDQPDFDFGFLNSMALPQPSG</sequence>
<protein>
    <recommendedName>
        <fullName evidence="1">Clr5 domain-containing protein</fullName>
    </recommendedName>
</protein>
<dbReference type="Pfam" id="PF14420">
    <property type="entry name" value="Clr5"/>
    <property type="match status" value="1"/>
</dbReference>
<organism evidence="2 3">
    <name type="scientific">Fusarium zealandicum</name>
    <dbReference type="NCBI Taxonomy" id="1053134"/>
    <lineage>
        <taxon>Eukaryota</taxon>
        <taxon>Fungi</taxon>
        <taxon>Dikarya</taxon>
        <taxon>Ascomycota</taxon>
        <taxon>Pezizomycotina</taxon>
        <taxon>Sordariomycetes</taxon>
        <taxon>Hypocreomycetidae</taxon>
        <taxon>Hypocreales</taxon>
        <taxon>Nectriaceae</taxon>
        <taxon>Fusarium</taxon>
        <taxon>Fusarium staphyleae species complex</taxon>
    </lineage>
</organism>
<keyword evidence="3" id="KW-1185">Reference proteome</keyword>
<accession>A0A8H4UF50</accession>
<dbReference type="OrthoDB" id="5083163at2759"/>
<reference evidence="2" key="2">
    <citation type="submission" date="2020-05" db="EMBL/GenBank/DDBJ databases">
        <authorList>
            <person name="Kim H.-S."/>
            <person name="Proctor R.H."/>
            <person name="Brown D.W."/>
        </authorList>
    </citation>
    <scope>NUCLEOTIDE SEQUENCE</scope>
    <source>
        <strain evidence="2">NRRL 22465</strain>
    </source>
</reference>
<evidence type="ECO:0000313" key="2">
    <source>
        <dbReference type="EMBL" id="KAF4975272.1"/>
    </source>
</evidence>
<feature type="domain" description="Clr5" evidence="1">
    <location>
        <begin position="26"/>
        <end position="76"/>
    </location>
</feature>
<dbReference type="InterPro" id="IPR025676">
    <property type="entry name" value="Clr5_dom"/>
</dbReference>
<dbReference type="EMBL" id="JABEYC010000658">
    <property type="protein sequence ID" value="KAF4975272.1"/>
    <property type="molecule type" value="Genomic_DNA"/>
</dbReference>
<name>A0A8H4UF50_9HYPO</name>